<dbReference type="InterPro" id="IPR011990">
    <property type="entry name" value="TPR-like_helical_dom_sf"/>
</dbReference>
<dbReference type="Pfam" id="PF14938">
    <property type="entry name" value="SNAP"/>
    <property type="match status" value="1"/>
</dbReference>
<evidence type="ECO:0000256" key="3">
    <source>
        <dbReference type="ARBA" id="ARBA00022927"/>
    </source>
</evidence>
<dbReference type="CDD" id="cd15832">
    <property type="entry name" value="SNAP"/>
    <property type="match status" value="1"/>
</dbReference>
<dbReference type="PRINTS" id="PR00448">
    <property type="entry name" value="NSFATTACHMNT"/>
</dbReference>
<sequence>MSQDPRALLQQADKALSGASSGFSFFGGREQKYRDAADLYVQAANAFRIQNLNREAGKAFESAVPIQRQKLDEPDEAANTLVSAFKVYREKYPEDAARCLEDAIHYYTSRGNFRRAAKQKEDLGELYEELQALDQALTSYENAAAWYDTDGAQALANKNWLKVAELSAVADKPDYFKSIEIFERVAQKSISNNLMRYSVKEYLLKAGLCHLATADSITTQRALDKYRDMDPTFTATREYQLLVDLTEAIEAGDADKFSEKLFQYDQMSKLDKWKTTILLKVKSTIEEADNEFS</sequence>
<organism evidence="6 7">
    <name type="scientific">Sporothrix curviconia</name>
    <dbReference type="NCBI Taxonomy" id="1260050"/>
    <lineage>
        <taxon>Eukaryota</taxon>
        <taxon>Fungi</taxon>
        <taxon>Dikarya</taxon>
        <taxon>Ascomycota</taxon>
        <taxon>Pezizomycotina</taxon>
        <taxon>Sordariomycetes</taxon>
        <taxon>Sordariomycetidae</taxon>
        <taxon>Ophiostomatales</taxon>
        <taxon>Ophiostomataceae</taxon>
        <taxon>Sporothrix</taxon>
    </lineage>
</organism>
<dbReference type="Gene3D" id="1.25.40.10">
    <property type="entry name" value="Tetratricopeptide repeat domain"/>
    <property type="match status" value="1"/>
</dbReference>
<evidence type="ECO:0000313" key="7">
    <source>
        <dbReference type="Proteomes" id="UP001642405"/>
    </source>
</evidence>
<keyword evidence="7" id="KW-1185">Reference proteome</keyword>
<keyword evidence="4" id="KW-0931">ER-Golgi transport</keyword>
<keyword evidence="2 4" id="KW-0813">Transport</keyword>
<dbReference type="SUPFAM" id="SSF48452">
    <property type="entry name" value="TPR-like"/>
    <property type="match status" value="1"/>
</dbReference>
<keyword evidence="5" id="KW-0175">Coiled coil</keyword>
<evidence type="ECO:0000256" key="2">
    <source>
        <dbReference type="ARBA" id="ARBA00022448"/>
    </source>
</evidence>
<feature type="coiled-coil region" evidence="5">
    <location>
        <begin position="113"/>
        <end position="143"/>
    </location>
</feature>
<dbReference type="EMBL" id="CAWUHB010000016">
    <property type="protein sequence ID" value="CAK7218732.1"/>
    <property type="molecule type" value="Genomic_DNA"/>
</dbReference>
<keyword evidence="4" id="KW-0472">Membrane</keyword>
<evidence type="ECO:0000256" key="1">
    <source>
        <dbReference type="ARBA" id="ARBA00010050"/>
    </source>
</evidence>
<accession>A0ABP0BGV1</accession>
<protein>
    <submittedName>
        <fullName evidence="6">Vesicular-fusion protein S17</fullName>
    </submittedName>
</protein>
<comment type="subcellular location">
    <subcellularLocation>
        <location evidence="4">Membrane</location>
        <topology evidence="4">Peripheral membrane protein</topology>
    </subcellularLocation>
</comment>
<proteinExistence type="inferred from homology"/>
<comment type="caution">
    <text evidence="6">The sequence shown here is derived from an EMBL/GenBank/DDBJ whole genome shotgun (WGS) entry which is preliminary data.</text>
</comment>
<comment type="function">
    <text evidence="4">Required for vesicular transport between the endoplasmic reticulum and the Golgi apparatus.</text>
</comment>
<dbReference type="Proteomes" id="UP001642405">
    <property type="component" value="Unassembled WGS sequence"/>
</dbReference>
<keyword evidence="3 4" id="KW-0653">Protein transport</keyword>
<dbReference type="InterPro" id="IPR000744">
    <property type="entry name" value="NSF_attach"/>
</dbReference>
<dbReference type="PANTHER" id="PTHR13768:SF8">
    <property type="entry name" value="ALPHA-SOLUBLE NSF ATTACHMENT PROTEIN"/>
    <property type="match status" value="1"/>
</dbReference>
<evidence type="ECO:0000313" key="6">
    <source>
        <dbReference type="EMBL" id="CAK7218732.1"/>
    </source>
</evidence>
<gene>
    <name evidence="6" type="primary">SEC17</name>
    <name evidence="6" type="ORF">SCUCBS95973_003581</name>
</gene>
<evidence type="ECO:0000256" key="4">
    <source>
        <dbReference type="RuleBase" id="RU367013"/>
    </source>
</evidence>
<reference evidence="6 7" key="1">
    <citation type="submission" date="2024-01" db="EMBL/GenBank/DDBJ databases">
        <authorList>
            <person name="Allen C."/>
            <person name="Tagirdzhanova G."/>
        </authorList>
    </citation>
    <scope>NUCLEOTIDE SEQUENCE [LARGE SCALE GENOMIC DNA]</scope>
</reference>
<evidence type="ECO:0000256" key="5">
    <source>
        <dbReference type="SAM" id="Coils"/>
    </source>
</evidence>
<name>A0ABP0BGV1_9PEZI</name>
<dbReference type="PANTHER" id="PTHR13768">
    <property type="entry name" value="SOLUBLE NSF ATTACHMENT PROTEIN SNAP"/>
    <property type="match status" value="1"/>
</dbReference>
<comment type="similarity">
    <text evidence="1 4">Belongs to the SNAP family.</text>
</comment>